<dbReference type="PANTHER" id="PTHR43872">
    <property type="entry name" value="MONOOXYGENASE, PUTATIVE (AFU_ORTHOLOGUE AFUA_8G02570)-RELATED"/>
    <property type="match status" value="1"/>
</dbReference>
<proteinExistence type="inferred from homology"/>
<gene>
    <name evidence="4" type="ORF">DCG65_12780</name>
</gene>
<keyword evidence="3 4" id="KW-0560">Oxidoreductase</keyword>
<organism evidence="4 5">
    <name type="scientific">Hyphomonas atlantica</name>
    <dbReference type="NCBI Taxonomy" id="1280948"/>
    <lineage>
        <taxon>Bacteria</taxon>
        <taxon>Pseudomonadati</taxon>
        <taxon>Pseudomonadota</taxon>
        <taxon>Alphaproteobacteria</taxon>
        <taxon>Hyphomonadales</taxon>
        <taxon>Hyphomonadaceae</taxon>
        <taxon>Hyphomonas</taxon>
    </lineage>
</organism>
<comment type="similarity">
    <text evidence="2">Belongs to the FAD-binding monooxygenase family.</text>
</comment>
<dbReference type="PANTHER" id="PTHR43872:SF1">
    <property type="entry name" value="MONOOXYGENASE, PUTATIVE (AFU_ORTHOLOGUE AFUA_8G02570)-RELATED"/>
    <property type="match status" value="1"/>
</dbReference>
<evidence type="ECO:0000313" key="5">
    <source>
        <dbReference type="Proteomes" id="UP000259173"/>
    </source>
</evidence>
<dbReference type="Gene3D" id="3.50.50.60">
    <property type="entry name" value="FAD/NAD(P)-binding domain"/>
    <property type="match status" value="1"/>
</dbReference>
<comment type="caution">
    <text evidence="4">The sequence shown here is derived from an EMBL/GenBank/DDBJ whole genome shotgun (WGS) entry which is preliminary data.</text>
</comment>
<accession>A0A3B9L4N4</accession>
<evidence type="ECO:0000256" key="1">
    <source>
        <dbReference type="ARBA" id="ARBA00001974"/>
    </source>
</evidence>
<feature type="non-terminal residue" evidence="4">
    <location>
        <position position="1"/>
    </location>
</feature>
<dbReference type="GO" id="GO:0004497">
    <property type="term" value="F:monooxygenase activity"/>
    <property type="evidence" value="ECO:0007669"/>
    <property type="project" value="UniProtKB-KW"/>
</dbReference>
<dbReference type="InterPro" id="IPR036188">
    <property type="entry name" value="FAD/NAD-bd_sf"/>
</dbReference>
<evidence type="ECO:0000313" key="4">
    <source>
        <dbReference type="EMBL" id="HAE95429.1"/>
    </source>
</evidence>
<sequence length="160" mass="18627">ATGFNLSVLGDIPFSRDGQPIDFSQTVTYRGMMFTGVPNMAWVFGYFRASWTLRVDLMGDFISRLLKHMDDKGAKEVRVELREQDKDMEILPWMDPDNFNPGYMMRSLHLMPKRGAHDIWQHSQDYWREKDEMPLIDLDSEEFVYDRKGADAPAKDKALA</sequence>
<evidence type="ECO:0000256" key="3">
    <source>
        <dbReference type="ARBA" id="ARBA00023033"/>
    </source>
</evidence>
<evidence type="ECO:0000256" key="2">
    <source>
        <dbReference type="ARBA" id="ARBA00010139"/>
    </source>
</evidence>
<reference evidence="4 5" key="1">
    <citation type="journal article" date="2018" name="Nat. Biotechnol.">
        <title>A standardized bacterial taxonomy based on genome phylogeny substantially revises the tree of life.</title>
        <authorList>
            <person name="Parks D.H."/>
            <person name="Chuvochina M."/>
            <person name="Waite D.W."/>
            <person name="Rinke C."/>
            <person name="Skarshewski A."/>
            <person name="Chaumeil P.A."/>
            <person name="Hugenholtz P."/>
        </authorList>
    </citation>
    <scope>NUCLEOTIDE SEQUENCE [LARGE SCALE GENOMIC DNA]</scope>
    <source>
        <strain evidence="4">UBA8557</strain>
    </source>
</reference>
<keyword evidence="3 4" id="KW-0503">Monooxygenase</keyword>
<dbReference type="AlphaFoldDB" id="A0A3B9L4N4"/>
<dbReference type="InterPro" id="IPR051820">
    <property type="entry name" value="FAD-binding_MO"/>
</dbReference>
<dbReference type="EMBL" id="DMBR01000387">
    <property type="protein sequence ID" value="HAE95429.1"/>
    <property type="molecule type" value="Genomic_DNA"/>
</dbReference>
<dbReference type="Proteomes" id="UP000259173">
    <property type="component" value="Unassembled WGS sequence"/>
</dbReference>
<name>A0A3B9L4N4_9PROT</name>
<protein>
    <submittedName>
        <fullName evidence="4">FAD-containing monooxygenase EthA</fullName>
    </submittedName>
</protein>
<comment type="cofactor">
    <cofactor evidence="1">
        <name>FAD</name>
        <dbReference type="ChEBI" id="CHEBI:57692"/>
    </cofactor>
</comment>